<feature type="region of interest" description="Disordered" evidence="1">
    <location>
        <begin position="531"/>
        <end position="550"/>
    </location>
</feature>
<dbReference type="EMBL" id="CAJHJT010000023">
    <property type="protein sequence ID" value="CAD7002075.1"/>
    <property type="molecule type" value="Genomic_DNA"/>
</dbReference>
<dbReference type="AlphaFoldDB" id="A0A811UVQ6"/>
<evidence type="ECO:0000313" key="2">
    <source>
        <dbReference type="EMBL" id="CAD7002075.1"/>
    </source>
</evidence>
<sequence length="645" mass="69392">MLNTDDPIELSDDSVDCSSTTVLDMLPSNNRKELNLLFPQREDYMSISNDPTSSRDQKKSKKANKFIKNSKKKFSIPTDNLPQLDLLSTEKGGVGKLAGGSDLIPLISTVSAYSSKTIPSTSLTATVASSFSLSKTDIYPSNAFENPFSSTNIEGNKTNTALVKSSIVTPMLNTDDPIELSDDSVDCSSTTVLDMLPSNNRKELNLLFPQREDYMSISNDPTSSRDQKKSKKANKFIKNSKKKFSIPTDNLPQLDLLSTEKGGVGKLAGGSDLIPLISTVSAYSSKTIPSTSLTATVASSFSLSKTDIYPSNAFENPLSSTNIEGNKTNTALVKSSIVTPMLNTDDPIELSDDSVDCSSTTVLDMLPSNNRKDLNLLFPQSSRDQKKSKKANKFIKNSKKKFSIPTDNLPQLDLLSTEKGGVGKLAGGSDLIPLISTGSAYSSKTIPSTSLTATVASSFSLSKTDTYPSNAFENSLSSTNIEVTPMLNTDDPIELSDDSVDCSSTTVLDMLPSNNRKELNLLFPQREDYMSISNDPTSSRDQKKSKKANKFIKNSKKKFSIPTDNLPQLDLLSTEKGGVGKLAGGSDLIPLISTGSAYSSKTIPSTSLTATVASSFSLSKTDTYPSNAFENSLSSTNIEGNEVFP</sequence>
<feature type="region of interest" description="Disordered" evidence="1">
    <location>
        <begin position="45"/>
        <end position="65"/>
    </location>
</feature>
<proteinExistence type="predicted"/>
<evidence type="ECO:0000313" key="3">
    <source>
        <dbReference type="Proteomes" id="UP000606786"/>
    </source>
</evidence>
<name>A0A811UVQ6_CERCA</name>
<reference evidence="2" key="1">
    <citation type="submission" date="2020-11" db="EMBL/GenBank/DDBJ databases">
        <authorList>
            <person name="Whitehead M."/>
        </authorList>
    </citation>
    <scope>NUCLEOTIDE SEQUENCE</scope>
    <source>
        <strain evidence="2">EGII</strain>
    </source>
</reference>
<comment type="caution">
    <text evidence="2">The sequence shown here is derived from an EMBL/GenBank/DDBJ whole genome shotgun (WGS) entry which is preliminary data.</text>
</comment>
<protein>
    <submittedName>
        <fullName evidence="2">(Mediterranean fruit fly) hypothetical protein</fullName>
    </submittedName>
</protein>
<organism evidence="2 3">
    <name type="scientific">Ceratitis capitata</name>
    <name type="common">Mediterranean fruit fly</name>
    <name type="synonym">Tephritis capitata</name>
    <dbReference type="NCBI Taxonomy" id="7213"/>
    <lineage>
        <taxon>Eukaryota</taxon>
        <taxon>Metazoa</taxon>
        <taxon>Ecdysozoa</taxon>
        <taxon>Arthropoda</taxon>
        <taxon>Hexapoda</taxon>
        <taxon>Insecta</taxon>
        <taxon>Pterygota</taxon>
        <taxon>Neoptera</taxon>
        <taxon>Endopterygota</taxon>
        <taxon>Diptera</taxon>
        <taxon>Brachycera</taxon>
        <taxon>Muscomorpha</taxon>
        <taxon>Tephritoidea</taxon>
        <taxon>Tephritidae</taxon>
        <taxon>Ceratitis</taxon>
        <taxon>Ceratitis</taxon>
    </lineage>
</organism>
<dbReference type="Proteomes" id="UP000606786">
    <property type="component" value="Unassembled WGS sequence"/>
</dbReference>
<dbReference type="OrthoDB" id="436852at2759"/>
<keyword evidence="3" id="KW-1185">Reference proteome</keyword>
<accession>A0A811UVQ6</accession>
<gene>
    <name evidence="2" type="ORF">CCAP1982_LOCUS10563</name>
</gene>
<evidence type="ECO:0000256" key="1">
    <source>
        <dbReference type="SAM" id="MobiDB-lite"/>
    </source>
</evidence>